<dbReference type="Pfam" id="PF03379">
    <property type="entry name" value="CcmB"/>
    <property type="match status" value="1"/>
</dbReference>
<dbReference type="AlphaFoldDB" id="A0A3M0C5E8"/>
<name>A0A3M0C5E8_9PROT</name>
<dbReference type="FunCoup" id="A0A3M0C5E8">
    <property type="interactions" value="262"/>
</dbReference>
<proteinExistence type="inferred from homology"/>
<evidence type="ECO:0000256" key="2">
    <source>
        <dbReference type="ARBA" id="ARBA00004429"/>
    </source>
</evidence>
<reference evidence="14 15" key="1">
    <citation type="submission" date="2018-10" db="EMBL/GenBank/DDBJ databases">
        <title>Genomic Encyclopedia of Archaeal and Bacterial Type Strains, Phase II (KMG-II): from individual species to whole genera.</title>
        <authorList>
            <person name="Goeker M."/>
        </authorList>
    </citation>
    <scope>NUCLEOTIDE SEQUENCE [LARGE SCALE GENOMIC DNA]</scope>
    <source>
        <strain evidence="14 15">DSM 25217</strain>
    </source>
</reference>
<organism evidence="14 15">
    <name type="scientific">Eilatimonas milleporae</name>
    <dbReference type="NCBI Taxonomy" id="911205"/>
    <lineage>
        <taxon>Bacteria</taxon>
        <taxon>Pseudomonadati</taxon>
        <taxon>Pseudomonadota</taxon>
        <taxon>Alphaproteobacteria</taxon>
        <taxon>Kordiimonadales</taxon>
        <taxon>Kordiimonadaceae</taxon>
        <taxon>Eilatimonas</taxon>
    </lineage>
</organism>
<keyword evidence="6 12" id="KW-1003">Cell membrane</keyword>
<evidence type="ECO:0000256" key="4">
    <source>
        <dbReference type="ARBA" id="ARBA00016452"/>
    </source>
</evidence>
<dbReference type="PANTHER" id="PTHR30070:SF1">
    <property type="entry name" value="CYTOCHROME C BIOGENESIS B-RELATED"/>
    <property type="match status" value="1"/>
</dbReference>
<dbReference type="InterPro" id="IPR026031">
    <property type="entry name" value="Cyt_c_CcmB_bac"/>
</dbReference>
<evidence type="ECO:0000256" key="11">
    <source>
        <dbReference type="ARBA" id="ARBA00023136"/>
    </source>
</evidence>
<dbReference type="GO" id="GO:0015232">
    <property type="term" value="F:heme transmembrane transporter activity"/>
    <property type="evidence" value="ECO:0007669"/>
    <property type="project" value="InterPro"/>
</dbReference>
<comment type="subcellular location">
    <subcellularLocation>
        <location evidence="2">Cell inner membrane</location>
        <topology evidence="2">Multi-pass membrane protein</topology>
    </subcellularLocation>
</comment>
<feature type="transmembrane region" description="Helical" evidence="13">
    <location>
        <begin position="147"/>
        <end position="174"/>
    </location>
</feature>
<keyword evidence="5 12" id="KW-0813">Transport</keyword>
<evidence type="ECO:0000256" key="3">
    <source>
        <dbReference type="ARBA" id="ARBA00010544"/>
    </source>
</evidence>
<feature type="transmembrane region" description="Helical" evidence="13">
    <location>
        <begin position="214"/>
        <end position="241"/>
    </location>
</feature>
<dbReference type="NCBIfam" id="TIGR01190">
    <property type="entry name" value="ccmB"/>
    <property type="match status" value="1"/>
</dbReference>
<evidence type="ECO:0000256" key="6">
    <source>
        <dbReference type="ARBA" id="ARBA00022475"/>
    </source>
</evidence>
<evidence type="ECO:0000256" key="7">
    <source>
        <dbReference type="ARBA" id="ARBA00022519"/>
    </source>
</evidence>
<evidence type="ECO:0000256" key="12">
    <source>
        <dbReference type="PIRNR" id="PIRNR002764"/>
    </source>
</evidence>
<comment type="function">
    <text evidence="1 12">Required for the export of heme to the periplasm for the biogenesis of c-type cytochromes.</text>
</comment>
<comment type="caution">
    <text evidence="14">The sequence shown here is derived from an EMBL/GenBank/DDBJ whole genome shotgun (WGS) entry which is preliminary data.</text>
</comment>
<dbReference type="InParanoid" id="A0A3M0C5E8"/>
<keyword evidence="8 13" id="KW-0812">Transmembrane</keyword>
<dbReference type="InterPro" id="IPR003544">
    <property type="entry name" value="Cyt_c_biogenesis_CcmB"/>
</dbReference>
<evidence type="ECO:0000313" key="15">
    <source>
        <dbReference type="Proteomes" id="UP000271227"/>
    </source>
</evidence>
<dbReference type="EMBL" id="REFR01000015">
    <property type="protein sequence ID" value="RMB02046.1"/>
    <property type="molecule type" value="Genomic_DNA"/>
</dbReference>
<protein>
    <recommendedName>
        <fullName evidence="4 12">Heme exporter protein B</fullName>
    </recommendedName>
</protein>
<evidence type="ECO:0000256" key="10">
    <source>
        <dbReference type="ARBA" id="ARBA00022989"/>
    </source>
</evidence>
<dbReference type="PANTHER" id="PTHR30070">
    <property type="entry name" value="HEME EXPORTER PROTEIN B"/>
    <property type="match status" value="1"/>
</dbReference>
<dbReference type="RefSeq" id="WP_245999418.1">
    <property type="nucleotide sequence ID" value="NZ_REFR01000015.1"/>
</dbReference>
<evidence type="ECO:0000256" key="5">
    <source>
        <dbReference type="ARBA" id="ARBA00022448"/>
    </source>
</evidence>
<comment type="similarity">
    <text evidence="3 12">Belongs to the CcmB/CycW/HelB family.</text>
</comment>
<keyword evidence="10 13" id="KW-1133">Transmembrane helix</keyword>
<accession>A0A3M0C5E8</accession>
<feature type="transmembrane region" description="Helical" evidence="13">
    <location>
        <begin position="40"/>
        <end position="61"/>
    </location>
</feature>
<keyword evidence="11 12" id="KW-0472">Membrane</keyword>
<keyword evidence="7 12" id="KW-0997">Cell inner membrane</keyword>
<evidence type="ECO:0000313" key="14">
    <source>
        <dbReference type="EMBL" id="RMB02046.1"/>
    </source>
</evidence>
<gene>
    <name evidence="14" type="ORF">BXY39_3558</name>
</gene>
<feature type="transmembrane region" description="Helical" evidence="13">
    <location>
        <begin position="109"/>
        <end position="141"/>
    </location>
</feature>
<evidence type="ECO:0000256" key="1">
    <source>
        <dbReference type="ARBA" id="ARBA00002442"/>
    </source>
</evidence>
<keyword evidence="15" id="KW-1185">Reference proteome</keyword>
<dbReference type="GO" id="GO:0005886">
    <property type="term" value="C:plasma membrane"/>
    <property type="evidence" value="ECO:0007669"/>
    <property type="project" value="UniProtKB-SubCell"/>
</dbReference>
<dbReference type="GO" id="GO:1903607">
    <property type="term" value="P:cytochrome c biosynthetic process"/>
    <property type="evidence" value="ECO:0007669"/>
    <property type="project" value="TreeGrafter"/>
</dbReference>
<evidence type="ECO:0000256" key="13">
    <source>
        <dbReference type="SAM" id="Phobius"/>
    </source>
</evidence>
<dbReference type="PIRSF" id="PIRSF002764">
    <property type="entry name" value="CcmB"/>
    <property type="match status" value="1"/>
</dbReference>
<feature type="transmembrane region" description="Helical" evidence="13">
    <location>
        <begin position="181"/>
        <end position="202"/>
    </location>
</feature>
<keyword evidence="9 12" id="KW-0201">Cytochrome c-type biogenesis</keyword>
<sequence>MTAAKQDMQEHIAPPADTPAGTVSFASVVKRDIRLAWAQGGAAVLGLAFLLMGASLFAFGIGPAPQLLARIAGGTLWVLTVLAVLLSLDRLYQADYEDGSLDDMALSPIGLGGIVLAKVTAHWLGTLLPLVLAAPFVGLLLNLEGRLMLPLLVSLLFATPALSLIGSIGAALTVAVRRGGVLLSLLVLPLYVPSLLFAMSAVEAFVLGTDPLAHLALALAVSLLALVVAPFASVAALRLALD</sequence>
<evidence type="ECO:0000256" key="9">
    <source>
        <dbReference type="ARBA" id="ARBA00022748"/>
    </source>
</evidence>
<feature type="transmembrane region" description="Helical" evidence="13">
    <location>
        <begin position="67"/>
        <end position="88"/>
    </location>
</feature>
<dbReference type="GO" id="GO:0017004">
    <property type="term" value="P:cytochrome complex assembly"/>
    <property type="evidence" value="ECO:0007669"/>
    <property type="project" value="UniProtKB-KW"/>
</dbReference>
<dbReference type="Proteomes" id="UP000271227">
    <property type="component" value="Unassembled WGS sequence"/>
</dbReference>
<evidence type="ECO:0000256" key="8">
    <source>
        <dbReference type="ARBA" id="ARBA00022692"/>
    </source>
</evidence>
<dbReference type="PRINTS" id="PR01414">
    <property type="entry name" value="CCMBBIOGNSIS"/>
</dbReference>